<name>A0ABY0W5Y2_9PSED</name>
<keyword evidence="2" id="KW-1185">Reference proteome</keyword>
<dbReference type="EMBL" id="LT629795">
    <property type="protein sequence ID" value="SDU74936.1"/>
    <property type="molecule type" value="Genomic_DNA"/>
</dbReference>
<protein>
    <submittedName>
        <fullName evidence="1">Uncharacterized protein</fullName>
    </submittedName>
</protein>
<sequence length="55" mass="5843">MLSLLAPLILPLANKVIDSLGGMAKNLVGNVVDNAVSHTKNITSHPTHTPHKISY</sequence>
<reference evidence="1 2" key="1">
    <citation type="submission" date="2016-10" db="EMBL/GenBank/DDBJ databases">
        <authorList>
            <person name="Varghese N."/>
            <person name="Submissions S."/>
        </authorList>
    </citation>
    <scope>NUCLEOTIDE SEQUENCE [LARGE SCALE GENOMIC DNA]</scope>
    <source>
        <strain evidence="1 2">BS3667</strain>
    </source>
</reference>
<organism evidence="1 2">
    <name type="scientific">Pseudomonas psychrophila</name>
    <dbReference type="NCBI Taxonomy" id="122355"/>
    <lineage>
        <taxon>Bacteria</taxon>
        <taxon>Pseudomonadati</taxon>
        <taxon>Pseudomonadota</taxon>
        <taxon>Gammaproteobacteria</taxon>
        <taxon>Pseudomonadales</taxon>
        <taxon>Pseudomonadaceae</taxon>
        <taxon>Pseudomonas</taxon>
    </lineage>
</organism>
<gene>
    <name evidence="1" type="ORF">SAMN04490201_4817</name>
</gene>
<dbReference type="Proteomes" id="UP000182058">
    <property type="component" value="Chromosome I"/>
</dbReference>
<accession>A0ABY0W5Y2</accession>
<evidence type="ECO:0000313" key="2">
    <source>
        <dbReference type="Proteomes" id="UP000182058"/>
    </source>
</evidence>
<evidence type="ECO:0000313" key="1">
    <source>
        <dbReference type="EMBL" id="SDU74936.1"/>
    </source>
</evidence>
<proteinExistence type="predicted"/>